<dbReference type="SMART" id="SM00268">
    <property type="entry name" value="ACTIN"/>
    <property type="match status" value="1"/>
</dbReference>
<keyword evidence="8" id="KW-1185">Reference proteome</keyword>
<gene>
    <name evidence="6" type="primary">mreB</name>
    <name evidence="7" type="ORF">SAMN04488109_5110</name>
</gene>
<dbReference type="PRINTS" id="PR01652">
    <property type="entry name" value="SHAPEPROTEIN"/>
</dbReference>
<evidence type="ECO:0000313" key="7">
    <source>
        <dbReference type="EMBL" id="SHH74683.1"/>
    </source>
</evidence>
<dbReference type="SUPFAM" id="SSF53067">
    <property type="entry name" value="Actin-like ATPase domain"/>
    <property type="match status" value="2"/>
</dbReference>
<dbReference type="PANTHER" id="PTHR42749">
    <property type="entry name" value="CELL SHAPE-DETERMINING PROTEIN MREB"/>
    <property type="match status" value="1"/>
</dbReference>
<evidence type="ECO:0000313" key="8">
    <source>
        <dbReference type="Proteomes" id="UP000184212"/>
    </source>
</evidence>
<reference evidence="7 8" key="1">
    <citation type="submission" date="2016-11" db="EMBL/GenBank/DDBJ databases">
        <authorList>
            <person name="Jaros S."/>
            <person name="Januszkiewicz K."/>
            <person name="Wedrychowicz H."/>
        </authorList>
    </citation>
    <scope>NUCLEOTIDE SEQUENCE [LARGE SCALE GENOMIC DNA]</scope>
    <source>
        <strain evidence="7 8">DSM 24574</strain>
    </source>
</reference>
<dbReference type="STRING" id="947013.SAMN04488109_5110"/>
<dbReference type="Pfam" id="PF06723">
    <property type="entry name" value="MreB_Mbl"/>
    <property type="match status" value="1"/>
</dbReference>
<keyword evidence="1 6" id="KW-0963">Cytoplasm</keyword>
<evidence type="ECO:0000256" key="4">
    <source>
        <dbReference type="ARBA" id="ARBA00022960"/>
    </source>
</evidence>
<evidence type="ECO:0000256" key="6">
    <source>
        <dbReference type="HAMAP-Rule" id="MF_02207"/>
    </source>
</evidence>
<name>A0A1M5VIF6_9BACT</name>
<dbReference type="AlphaFoldDB" id="A0A1M5VIF6"/>
<comment type="function">
    <text evidence="6">Forms membrane-associated dynamic filaments that are essential for cell shape determination. Acts by regulating cell wall synthesis and cell elongation, and thus cell shape. A feedback loop between cell geometry and MreB localization may maintain elongated cell shape by targeting cell wall growth to regions of negative cell wall curvature.</text>
</comment>
<organism evidence="7 8">
    <name type="scientific">Chryseolinea serpens</name>
    <dbReference type="NCBI Taxonomy" id="947013"/>
    <lineage>
        <taxon>Bacteria</taxon>
        <taxon>Pseudomonadati</taxon>
        <taxon>Bacteroidota</taxon>
        <taxon>Cytophagia</taxon>
        <taxon>Cytophagales</taxon>
        <taxon>Fulvivirgaceae</taxon>
        <taxon>Chryseolinea</taxon>
    </lineage>
</organism>
<dbReference type="NCBIfam" id="NF010539">
    <property type="entry name" value="PRK13927.1"/>
    <property type="match status" value="1"/>
</dbReference>
<dbReference type="GO" id="GO:0000902">
    <property type="term" value="P:cell morphogenesis"/>
    <property type="evidence" value="ECO:0007669"/>
    <property type="project" value="InterPro"/>
</dbReference>
<dbReference type="RefSeq" id="WP_073140139.1">
    <property type="nucleotide sequence ID" value="NZ_FQWQ01000004.1"/>
</dbReference>
<dbReference type="PANTHER" id="PTHR42749:SF1">
    <property type="entry name" value="CELL SHAPE-DETERMINING PROTEIN MREB"/>
    <property type="match status" value="1"/>
</dbReference>
<comment type="subunit">
    <text evidence="6">Forms polymers.</text>
</comment>
<evidence type="ECO:0000256" key="5">
    <source>
        <dbReference type="ARBA" id="ARBA00023458"/>
    </source>
</evidence>
<dbReference type="CDD" id="cd10225">
    <property type="entry name" value="ASKHA_NBD_MreB-like"/>
    <property type="match status" value="1"/>
</dbReference>
<dbReference type="InterPro" id="IPR004753">
    <property type="entry name" value="MreB"/>
</dbReference>
<dbReference type="GO" id="GO:0005524">
    <property type="term" value="F:ATP binding"/>
    <property type="evidence" value="ECO:0007669"/>
    <property type="project" value="UniProtKB-KW"/>
</dbReference>
<feature type="binding site" evidence="6">
    <location>
        <begin position="210"/>
        <end position="213"/>
    </location>
    <ligand>
        <name>ATP</name>
        <dbReference type="ChEBI" id="CHEBI:30616"/>
    </ligand>
</feature>
<dbReference type="OrthoDB" id="9768127at2"/>
<dbReference type="Proteomes" id="UP000184212">
    <property type="component" value="Unassembled WGS sequence"/>
</dbReference>
<evidence type="ECO:0000256" key="1">
    <source>
        <dbReference type="ARBA" id="ARBA00022490"/>
    </source>
</evidence>
<protein>
    <recommendedName>
        <fullName evidence="6">Cell shape-determining protein MreB</fullName>
    </recommendedName>
</protein>
<dbReference type="Gene3D" id="3.30.420.40">
    <property type="match status" value="3"/>
</dbReference>
<dbReference type="HAMAP" id="MF_02207">
    <property type="entry name" value="MreB"/>
    <property type="match status" value="1"/>
</dbReference>
<evidence type="ECO:0000256" key="2">
    <source>
        <dbReference type="ARBA" id="ARBA00022741"/>
    </source>
</evidence>
<keyword evidence="3 6" id="KW-0067">ATP-binding</keyword>
<comment type="subcellular location">
    <subcellularLocation>
        <location evidence="6">Cytoplasm</location>
    </subcellularLocation>
    <text evidence="6">Membrane-associated.</text>
</comment>
<keyword evidence="4 6" id="KW-0133">Cell shape</keyword>
<evidence type="ECO:0000256" key="3">
    <source>
        <dbReference type="ARBA" id="ARBA00022840"/>
    </source>
</evidence>
<dbReference type="EMBL" id="FQWQ01000004">
    <property type="protein sequence ID" value="SHH74683.1"/>
    <property type="molecule type" value="Genomic_DNA"/>
</dbReference>
<sequence>MNFNFFKNKSVAIDLGNSNTVVSDAQKVLLAQPSYIVFDNETNAVKAIGNKAYSMFEKSHEELRPVKPLRGGVIADYDSASKMIREMLAQASMQSSFLGGYDHMIAGIPYYTTEVERRALRDALGQFNSRHSYMVYEPLAAALGIGLNIREPDGKMLIDIGGGITEIVVISLSGVAAFQSLKVAGDTFDEQIQDHFRRAYNMAIGLKTAEQIKINVGAAIDKIPDVPQPMMVRGKDLIEGLPVTRAINHSEVAFVLEKSVSSIEHCVVQTLETCPPELAADIYHNGIHITGGSAMLRGLRERFEAKLKLPVHVDPQALLSVSKGIAQTLKDTKKYQGILLQ</sequence>
<dbReference type="GO" id="GO:0005737">
    <property type="term" value="C:cytoplasm"/>
    <property type="evidence" value="ECO:0007669"/>
    <property type="project" value="UniProtKB-SubCell"/>
</dbReference>
<dbReference type="GO" id="GO:0008360">
    <property type="term" value="P:regulation of cell shape"/>
    <property type="evidence" value="ECO:0007669"/>
    <property type="project" value="UniProtKB-UniRule"/>
</dbReference>
<proteinExistence type="inferred from homology"/>
<accession>A0A1M5VIF6</accession>
<comment type="similarity">
    <text evidence="5 6">Belongs to the FtsA/MreB family.</text>
</comment>
<dbReference type="InterPro" id="IPR043129">
    <property type="entry name" value="ATPase_NBD"/>
</dbReference>
<comment type="caution">
    <text evidence="6">Lacks conserved residue(s) required for the propagation of feature annotation.</text>
</comment>
<dbReference type="InterPro" id="IPR056546">
    <property type="entry name" value="MreB_MamK-like"/>
</dbReference>
<keyword evidence="2 6" id="KW-0547">Nucleotide-binding</keyword>
<dbReference type="InterPro" id="IPR004000">
    <property type="entry name" value="Actin"/>
</dbReference>